<dbReference type="Proteomes" id="UP000321118">
    <property type="component" value="Unassembled WGS sequence"/>
</dbReference>
<evidence type="ECO:0000259" key="2">
    <source>
        <dbReference type="Pfam" id="PF00582"/>
    </source>
</evidence>
<dbReference type="PANTHER" id="PTHR31964">
    <property type="entry name" value="ADENINE NUCLEOTIDE ALPHA HYDROLASES-LIKE SUPERFAMILY PROTEIN"/>
    <property type="match status" value="1"/>
</dbReference>
<feature type="domain" description="UspA" evidence="2">
    <location>
        <begin position="153"/>
        <end position="288"/>
    </location>
</feature>
<dbReference type="InterPro" id="IPR006016">
    <property type="entry name" value="UspA"/>
</dbReference>
<evidence type="ECO:0000256" key="1">
    <source>
        <dbReference type="ARBA" id="ARBA00008791"/>
    </source>
</evidence>
<protein>
    <submittedName>
        <fullName evidence="3">Universal stress protein</fullName>
    </submittedName>
</protein>
<keyword evidence="4" id="KW-1185">Reference proteome</keyword>
<reference evidence="3 4" key="1">
    <citation type="submission" date="2019-07" db="EMBL/GenBank/DDBJ databases">
        <title>Whole genome shotgun sequence of Cellulomonas xylanilytica NBRC 101102.</title>
        <authorList>
            <person name="Hosoyama A."/>
            <person name="Uohara A."/>
            <person name="Ohji S."/>
            <person name="Ichikawa N."/>
        </authorList>
    </citation>
    <scope>NUCLEOTIDE SEQUENCE [LARGE SCALE GENOMIC DNA]</scope>
    <source>
        <strain evidence="3 4">NBRC 101102</strain>
    </source>
</reference>
<proteinExistence type="inferred from homology"/>
<dbReference type="PRINTS" id="PR01438">
    <property type="entry name" value="UNVRSLSTRESS"/>
</dbReference>
<feature type="domain" description="UspA" evidence="2">
    <location>
        <begin position="6"/>
        <end position="140"/>
    </location>
</feature>
<dbReference type="InterPro" id="IPR014729">
    <property type="entry name" value="Rossmann-like_a/b/a_fold"/>
</dbReference>
<sequence>MRTDGPVVVALDGTTHSALTLRWGVDEAVRRRARLLLVTVVEDSWQVTAWSWYPIIGTGDVDTVAKEYLADEANVVEEHHPGLHVETRVLHGQVVPCLRELSVSAQLLVLGARARTGRARTGSTGIHVAAHARCPVAVVRSDLAHPTPTTAAIVVGVDGSSASLAAAHLAAREAWMRGRPLLVVHARPTIPDPFGRGSVPPLETADENDPTHRAAHSLAAKVRDAHDGLSVELALVDDDPADALVTLGVGAALLVVGSRGLGSFRGMLLGSVGHAVLREATVPVIVVHDAG</sequence>
<name>A0A510V4U1_9CELL</name>
<dbReference type="AlphaFoldDB" id="A0A510V4U1"/>
<dbReference type="RefSeq" id="WP_146926592.1">
    <property type="nucleotide sequence ID" value="NZ_BJUB01000004.1"/>
</dbReference>
<gene>
    <name evidence="3" type="ORF">CXY01_14510</name>
</gene>
<dbReference type="InterPro" id="IPR006015">
    <property type="entry name" value="Universal_stress_UspA"/>
</dbReference>
<organism evidence="3 4">
    <name type="scientific">Cellulomonas xylanilytica</name>
    <dbReference type="NCBI Taxonomy" id="233583"/>
    <lineage>
        <taxon>Bacteria</taxon>
        <taxon>Bacillati</taxon>
        <taxon>Actinomycetota</taxon>
        <taxon>Actinomycetes</taxon>
        <taxon>Micrococcales</taxon>
        <taxon>Cellulomonadaceae</taxon>
        <taxon>Cellulomonas</taxon>
    </lineage>
</organism>
<dbReference type="PANTHER" id="PTHR31964:SF113">
    <property type="entry name" value="USPA DOMAIN-CONTAINING PROTEIN"/>
    <property type="match status" value="1"/>
</dbReference>
<comment type="caution">
    <text evidence="3">The sequence shown here is derived from an EMBL/GenBank/DDBJ whole genome shotgun (WGS) entry which is preliminary data.</text>
</comment>
<dbReference type="EMBL" id="BJUB01000004">
    <property type="protein sequence ID" value="GEK20931.1"/>
    <property type="molecule type" value="Genomic_DNA"/>
</dbReference>
<accession>A0A510V4U1</accession>
<evidence type="ECO:0000313" key="4">
    <source>
        <dbReference type="Proteomes" id="UP000321118"/>
    </source>
</evidence>
<evidence type="ECO:0000313" key="3">
    <source>
        <dbReference type="EMBL" id="GEK20931.1"/>
    </source>
</evidence>
<dbReference type="Gene3D" id="3.40.50.620">
    <property type="entry name" value="HUPs"/>
    <property type="match status" value="2"/>
</dbReference>
<dbReference type="OrthoDB" id="6174426at2"/>
<comment type="similarity">
    <text evidence="1">Belongs to the universal stress protein A family.</text>
</comment>
<dbReference type="SUPFAM" id="SSF52402">
    <property type="entry name" value="Adenine nucleotide alpha hydrolases-like"/>
    <property type="match status" value="2"/>
</dbReference>
<dbReference type="Pfam" id="PF00582">
    <property type="entry name" value="Usp"/>
    <property type="match status" value="2"/>
</dbReference>